<evidence type="ECO:0000256" key="3">
    <source>
        <dbReference type="ARBA" id="ARBA00022452"/>
    </source>
</evidence>
<feature type="signal peptide" evidence="13">
    <location>
        <begin position="1"/>
        <end position="21"/>
    </location>
</feature>
<comment type="subcellular location">
    <subcellularLocation>
        <location evidence="1 11">Cell outer membrane</location>
        <topology evidence="1 11">Multi-pass membrane protein</topology>
    </subcellularLocation>
</comment>
<evidence type="ECO:0000256" key="4">
    <source>
        <dbReference type="ARBA" id="ARBA00022496"/>
    </source>
</evidence>
<sequence>MKSLLLAATAIAAFVPPLAHAADKLEADTEISSVIVTARRNPEDPPVVADARKRLSETPGAVSVISQESYLGRQTLALDDMLRDAPGVYAQRKWGGDIRISIRGSGIGNANHNRGLLIAQDGVPLNEADGYGDSQVADPLNTRYAEVYRGGNALRFGGALLGGAINMVTPTGKNAGFDNQVRIDGGSYGLLREHVALARQGDNWDVYAAATNQTGQGWRSQSQQNIQFGSLNVGRSFGQDREVRFILNGSNINQEIPGSLTLAQFNADPRQTAVGNTNGDQGRNQRGVRGSLRTTWRLNDQLVFEGALYGVWKELDHPIFQVIDQESRNYGAFGRFDWDGEIGGKRADAFFGAWYRQGDLDSHFYVNNRGARGALQSISYQNAKAMDVFGEGRLFVTERLAVVAGATWGQAERDYVSVAVPGVKSTFNLEASKTYNWISPRVGLLWQNEAGDQVFANVTRSVEPPNFSSMTPMNTGFAPVKAQKAWTGEIGTRGHRGPFTYDVTLYRAALKDEMLQYAVSSSIPAATFNADKTTHQGIEAALDWAVTPKWRIRQTWTYSDFRFKDDADYGDNRLPIVPKHFYRSEVRYDDPRGWFVAPSIEWSATDQWIDYKNTQKAPGYAILNLNAGWKVTPAVSLFLDARNLTDKAYVSNTQAAVAWTAATATLWPGDGRSVFGGVTVNY</sequence>
<evidence type="ECO:0000256" key="13">
    <source>
        <dbReference type="SAM" id="SignalP"/>
    </source>
</evidence>
<keyword evidence="2 11" id="KW-0813">Transport</keyword>
<dbReference type="PANTHER" id="PTHR32552">
    <property type="entry name" value="FERRICHROME IRON RECEPTOR-RELATED"/>
    <property type="match status" value="1"/>
</dbReference>
<evidence type="ECO:0000313" key="16">
    <source>
        <dbReference type="EMBL" id="AVQ01828.1"/>
    </source>
</evidence>
<feature type="domain" description="TonB-dependent receptor-like beta-barrel" evidence="14">
    <location>
        <begin position="251"/>
        <end position="644"/>
    </location>
</feature>
<evidence type="ECO:0000256" key="5">
    <source>
        <dbReference type="ARBA" id="ARBA00022692"/>
    </source>
</evidence>
<gene>
    <name evidence="16" type="ORF">B7G68_08180</name>
</gene>
<keyword evidence="5 11" id="KW-0812">Transmembrane</keyword>
<dbReference type="InterPro" id="IPR000531">
    <property type="entry name" value="Beta-barrel_TonB"/>
</dbReference>
<keyword evidence="4" id="KW-0410">Iron transport</keyword>
<dbReference type="PANTHER" id="PTHR32552:SF81">
    <property type="entry name" value="TONB-DEPENDENT OUTER MEMBRANE RECEPTOR"/>
    <property type="match status" value="1"/>
</dbReference>
<keyword evidence="16" id="KW-0675">Receptor</keyword>
<evidence type="ECO:0000256" key="2">
    <source>
        <dbReference type="ARBA" id="ARBA00022448"/>
    </source>
</evidence>
<dbReference type="InterPro" id="IPR037066">
    <property type="entry name" value="Plug_dom_sf"/>
</dbReference>
<keyword evidence="13" id="KW-0732">Signal</keyword>
<evidence type="ECO:0000256" key="7">
    <source>
        <dbReference type="ARBA" id="ARBA00023065"/>
    </source>
</evidence>
<dbReference type="PROSITE" id="PS52016">
    <property type="entry name" value="TONB_DEPENDENT_REC_3"/>
    <property type="match status" value="1"/>
</dbReference>
<dbReference type="Proteomes" id="UP000240527">
    <property type="component" value="Chromosome"/>
</dbReference>
<protein>
    <submittedName>
        <fullName evidence="16">TonB-dependent receptor</fullName>
    </submittedName>
</protein>
<keyword evidence="8 12" id="KW-0798">TonB box</keyword>
<reference evidence="16 17" key="1">
    <citation type="journal article" date="2015" name="Biotechnol. Bioeng.">
        <title>Genome sequence and phenotypic characterization of Caulobacter segnis.</title>
        <authorList>
            <person name="Patel S."/>
            <person name="Fletcher B."/>
            <person name="Scott D.C."/>
            <person name="Ely B."/>
        </authorList>
    </citation>
    <scope>NUCLEOTIDE SEQUENCE [LARGE SCALE GENOMIC DNA]</scope>
    <source>
        <strain evidence="16 17">TK0059</strain>
    </source>
</reference>
<keyword evidence="3 11" id="KW-1134">Transmembrane beta strand</keyword>
<keyword evidence="7" id="KW-0406">Ion transport</keyword>
<dbReference type="InterPro" id="IPR036942">
    <property type="entry name" value="Beta-barrel_TonB_sf"/>
</dbReference>
<dbReference type="Gene3D" id="2.170.130.10">
    <property type="entry name" value="TonB-dependent receptor, plug domain"/>
    <property type="match status" value="1"/>
</dbReference>
<evidence type="ECO:0000256" key="9">
    <source>
        <dbReference type="ARBA" id="ARBA00023136"/>
    </source>
</evidence>
<evidence type="ECO:0000256" key="10">
    <source>
        <dbReference type="ARBA" id="ARBA00023237"/>
    </source>
</evidence>
<evidence type="ECO:0000256" key="1">
    <source>
        <dbReference type="ARBA" id="ARBA00004571"/>
    </source>
</evidence>
<keyword evidence="6" id="KW-0408">Iron</keyword>
<dbReference type="RefSeq" id="WP_013078736.1">
    <property type="nucleotide sequence ID" value="NZ_CP027850.1"/>
</dbReference>
<evidence type="ECO:0000259" key="14">
    <source>
        <dbReference type="Pfam" id="PF00593"/>
    </source>
</evidence>
<feature type="chain" id="PRO_5047317970" evidence="13">
    <location>
        <begin position="22"/>
        <end position="682"/>
    </location>
</feature>
<keyword evidence="17" id="KW-1185">Reference proteome</keyword>
<dbReference type="Gene3D" id="2.40.170.20">
    <property type="entry name" value="TonB-dependent receptor, beta-barrel domain"/>
    <property type="match status" value="1"/>
</dbReference>
<proteinExistence type="inferred from homology"/>
<evidence type="ECO:0000313" key="17">
    <source>
        <dbReference type="Proteomes" id="UP000240527"/>
    </source>
</evidence>
<evidence type="ECO:0000256" key="12">
    <source>
        <dbReference type="RuleBase" id="RU003357"/>
    </source>
</evidence>
<name>A0ABN5ITR8_9CAUL</name>
<dbReference type="InterPro" id="IPR012910">
    <property type="entry name" value="Plug_dom"/>
</dbReference>
<evidence type="ECO:0000256" key="8">
    <source>
        <dbReference type="ARBA" id="ARBA00023077"/>
    </source>
</evidence>
<dbReference type="SUPFAM" id="SSF56935">
    <property type="entry name" value="Porins"/>
    <property type="match status" value="1"/>
</dbReference>
<comment type="similarity">
    <text evidence="11 12">Belongs to the TonB-dependent receptor family.</text>
</comment>
<keyword evidence="10 11" id="KW-0998">Cell outer membrane</keyword>
<feature type="domain" description="TonB-dependent receptor plug" evidence="15">
    <location>
        <begin position="55"/>
        <end position="164"/>
    </location>
</feature>
<evidence type="ECO:0000259" key="15">
    <source>
        <dbReference type="Pfam" id="PF07715"/>
    </source>
</evidence>
<dbReference type="Pfam" id="PF00593">
    <property type="entry name" value="TonB_dep_Rec_b-barrel"/>
    <property type="match status" value="1"/>
</dbReference>
<organism evidence="16 17">
    <name type="scientific">Caulobacter segnis</name>
    <dbReference type="NCBI Taxonomy" id="88688"/>
    <lineage>
        <taxon>Bacteria</taxon>
        <taxon>Pseudomonadati</taxon>
        <taxon>Pseudomonadota</taxon>
        <taxon>Alphaproteobacteria</taxon>
        <taxon>Caulobacterales</taxon>
        <taxon>Caulobacteraceae</taxon>
        <taxon>Caulobacter</taxon>
    </lineage>
</organism>
<dbReference type="InterPro" id="IPR039426">
    <property type="entry name" value="TonB-dep_rcpt-like"/>
</dbReference>
<keyword evidence="9 11" id="KW-0472">Membrane</keyword>
<accession>A0ABN5ITR8</accession>
<evidence type="ECO:0000256" key="11">
    <source>
        <dbReference type="PROSITE-ProRule" id="PRU01360"/>
    </source>
</evidence>
<dbReference type="EMBL" id="CP027850">
    <property type="protein sequence ID" value="AVQ01828.1"/>
    <property type="molecule type" value="Genomic_DNA"/>
</dbReference>
<evidence type="ECO:0000256" key="6">
    <source>
        <dbReference type="ARBA" id="ARBA00023004"/>
    </source>
</evidence>
<dbReference type="Pfam" id="PF07715">
    <property type="entry name" value="Plug"/>
    <property type="match status" value="1"/>
</dbReference>